<comment type="caution">
    <text evidence="2">The sequence shown here is derived from an EMBL/GenBank/DDBJ whole genome shotgun (WGS) entry which is preliminary data.</text>
</comment>
<dbReference type="AlphaFoldDB" id="A0A2S8FRD0"/>
<keyword evidence="1" id="KW-0812">Transmembrane</keyword>
<proteinExistence type="predicted"/>
<feature type="transmembrane region" description="Helical" evidence="1">
    <location>
        <begin position="7"/>
        <end position="30"/>
    </location>
</feature>
<accession>A0A2S8FRD0</accession>
<protein>
    <submittedName>
        <fullName evidence="2">Uncharacterized protein</fullName>
    </submittedName>
</protein>
<organism evidence="2 3">
    <name type="scientific">Blastopirellula marina</name>
    <dbReference type="NCBI Taxonomy" id="124"/>
    <lineage>
        <taxon>Bacteria</taxon>
        <taxon>Pseudomonadati</taxon>
        <taxon>Planctomycetota</taxon>
        <taxon>Planctomycetia</taxon>
        <taxon>Pirellulales</taxon>
        <taxon>Pirellulaceae</taxon>
        <taxon>Blastopirellula</taxon>
    </lineage>
</organism>
<evidence type="ECO:0000313" key="3">
    <source>
        <dbReference type="Proteomes" id="UP000238322"/>
    </source>
</evidence>
<dbReference type="PROSITE" id="PS51257">
    <property type="entry name" value="PROKAR_LIPOPROTEIN"/>
    <property type="match status" value="1"/>
</dbReference>
<dbReference type="Proteomes" id="UP000238322">
    <property type="component" value="Unassembled WGS sequence"/>
</dbReference>
<feature type="transmembrane region" description="Helical" evidence="1">
    <location>
        <begin position="42"/>
        <end position="63"/>
    </location>
</feature>
<evidence type="ECO:0000313" key="2">
    <source>
        <dbReference type="EMBL" id="PQO34404.1"/>
    </source>
</evidence>
<dbReference type="RefSeq" id="WP_105330135.1">
    <property type="nucleotide sequence ID" value="NZ_PUHY01000010.1"/>
</dbReference>
<gene>
    <name evidence="2" type="ORF">C5Y83_12820</name>
</gene>
<dbReference type="EMBL" id="PUHY01000010">
    <property type="protein sequence ID" value="PQO34404.1"/>
    <property type="molecule type" value="Genomic_DNA"/>
</dbReference>
<dbReference type="OrthoDB" id="8913322at2"/>
<keyword evidence="1" id="KW-1133">Transmembrane helix</keyword>
<sequence length="285" mass="32032">MDARIEIFWHALAVAIVMILAALIVGCLIFIRLEKDFQRATLTLYSACGFAYFILLFASGFLMNGGGMAGSAMNGINAGGHYILVTKGRETEVTQSYWEWALFSEYLSRILLFVIVMTIAGILVHAKFREYNTYKPSRKSAPRRPHPHISNMQALPFEDQFRNWLRESLSDGAPEDIVGFAFNLYEPGDDPNSKFAVELVGTDEFQRHDSDWPCAEIWEPKTRGLHIPLDYSGDDWEECLTQLREVVKEVLAGDSVAAQTLRSVEGVGLGFVDGDLEILWQRPTG</sequence>
<evidence type="ECO:0000256" key="1">
    <source>
        <dbReference type="SAM" id="Phobius"/>
    </source>
</evidence>
<reference evidence="2 3" key="1">
    <citation type="submission" date="2018-02" db="EMBL/GenBank/DDBJ databases">
        <title>Comparative genomes isolates from brazilian mangrove.</title>
        <authorList>
            <person name="Araujo J.E."/>
            <person name="Taketani R.G."/>
            <person name="Silva M.C.P."/>
            <person name="Loureco M.V."/>
            <person name="Andreote F.D."/>
        </authorList>
    </citation>
    <scope>NUCLEOTIDE SEQUENCE [LARGE SCALE GENOMIC DNA]</scope>
    <source>
        <strain evidence="2 3">Hex-1 MGV</strain>
    </source>
</reference>
<keyword evidence="1" id="KW-0472">Membrane</keyword>
<feature type="transmembrane region" description="Helical" evidence="1">
    <location>
        <begin position="106"/>
        <end position="128"/>
    </location>
</feature>
<name>A0A2S8FRD0_9BACT</name>